<dbReference type="InterPro" id="IPR016169">
    <property type="entry name" value="FAD-bd_PCMH_sub2"/>
</dbReference>
<dbReference type="Gene3D" id="3.30.465.10">
    <property type="match status" value="1"/>
</dbReference>
<dbReference type="InterPro" id="IPR006093">
    <property type="entry name" value="Oxy_OxRdtase_FAD_BS"/>
</dbReference>
<keyword evidence="4" id="KW-0274">FAD</keyword>
<dbReference type="SUPFAM" id="SSF56176">
    <property type="entry name" value="FAD-binding/transporter-associated domain-like"/>
    <property type="match status" value="1"/>
</dbReference>
<dbReference type="InterPro" id="IPR016167">
    <property type="entry name" value="FAD-bd_PCMH_sub1"/>
</dbReference>
<dbReference type="Gene3D" id="3.40.462.20">
    <property type="match status" value="1"/>
</dbReference>
<dbReference type="InterPro" id="IPR006094">
    <property type="entry name" value="Oxid_FAD_bind_N"/>
</dbReference>
<gene>
    <name evidence="7" type="ORF">NON19_11310</name>
</gene>
<dbReference type="RefSeq" id="WP_255926935.1">
    <property type="nucleotide sequence ID" value="NZ_JANFNH010000008.1"/>
</dbReference>
<evidence type="ECO:0000313" key="7">
    <source>
        <dbReference type="EMBL" id="MCQ4042604.1"/>
    </source>
</evidence>
<dbReference type="Gene3D" id="3.30.43.10">
    <property type="entry name" value="Uridine Diphospho-n-acetylenolpyruvylglucosamine Reductase, domain 2"/>
    <property type="match status" value="1"/>
</dbReference>
<dbReference type="Pfam" id="PF01565">
    <property type="entry name" value="FAD_binding_4"/>
    <property type="match status" value="1"/>
</dbReference>
<accession>A0ABT1PB56</accession>
<comment type="similarity">
    <text evidence="2">Belongs to the oxygen-dependent FAD-linked oxidoreductase family.</text>
</comment>
<keyword evidence="8" id="KW-1185">Reference proteome</keyword>
<evidence type="ECO:0000256" key="2">
    <source>
        <dbReference type="ARBA" id="ARBA00005466"/>
    </source>
</evidence>
<evidence type="ECO:0000256" key="5">
    <source>
        <dbReference type="ARBA" id="ARBA00023002"/>
    </source>
</evidence>
<organism evidence="7 8">
    <name type="scientific">Streptantibioticus rubrisoli</name>
    <dbReference type="NCBI Taxonomy" id="1387313"/>
    <lineage>
        <taxon>Bacteria</taxon>
        <taxon>Bacillati</taxon>
        <taxon>Actinomycetota</taxon>
        <taxon>Actinomycetes</taxon>
        <taxon>Kitasatosporales</taxon>
        <taxon>Streptomycetaceae</taxon>
        <taxon>Streptantibioticus</taxon>
    </lineage>
</organism>
<sequence>MERHGFDGGIAVEGRVVEQGDADYEHIRTTMVWNGVKPTRQPDVIVRAASERDVLAAVHLARSRGLRVALRSGGHNWCGSPLRDGGLLLDLSGLRECVVDPQTRTATVGPGVIGRELVPKLARYGLAFSSGHCGSVAVGGYLLSGGLGWDPGRWGPACAGVRGIEAVTADGTQVHCDLVEHPDLFWAARGAGPGFFAAVTAFRLALHPLSTAITTTAYVFPVTEAGTVARWAMDAAVELPPGVELSFVLAAADPGTGQPVVTLTATAFADSTTEAADWLGPVRVCPLADRALSHQTDEPTSMDALYAGSTTLWPENHRYAADTMWSSEDLTTLLPRLGTAVATAPSAKSLVLVPVAPASRNPALWQDMAFSALGESYAVPYAIWTDPDDDEANVRWLRETTETMAPLATGHYIAEADLTAAPTRAERSFTPSAWQRLCHLRTEFDPQGLFHSYLTP</sequence>
<keyword evidence="3" id="KW-0285">Flavoprotein</keyword>
<dbReference type="PANTHER" id="PTHR42973">
    <property type="entry name" value="BINDING OXIDOREDUCTASE, PUTATIVE (AFU_ORTHOLOGUE AFUA_1G17690)-RELATED"/>
    <property type="match status" value="1"/>
</dbReference>
<evidence type="ECO:0000313" key="8">
    <source>
        <dbReference type="Proteomes" id="UP001206206"/>
    </source>
</evidence>
<dbReference type="Proteomes" id="UP001206206">
    <property type="component" value="Unassembled WGS sequence"/>
</dbReference>
<dbReference type="PROSITE" id="PS51387">
    <property type="entry name" value="FAD_PCMH"/>
    <property type="match status" value="1"/>
</dbReference>
<evidence type="ECO:0000256" key="1">
    <source>
        <dbReference type="ARBA" id="ARBA00001974"/>
    </source>
</evidence>
<dbReference type="InterPro" id="IPR050416">
    <property type="entry name" value="FAD-linked_Oxidoreductase"/>
</dbReference>
<proteinExistence type="inferred from homology"/>
<evidence type="ECO:0000256" key="4">
    <source>
        <dbReference type="ARBA" id="ARBA00022827"/>
    </source>
</evidence>
<dbReference type="EMBL" id="JANFNH010000008">
    <property type="protein sequence ID" value="MCQ4042604.1"/>
    <property type="molecule type" value="Genomic_DNA"/>
</dbReference>
<dbReference type="PROSITE" id="PS00862">
    <property type="entry name" value="OX2_COVAL_FAD"/>
    <property type="match status" value="1"/>
</dbReference>
<protein>
    <submittedName>
        <fullName evidence="7">FAD-binding oxidoreductase</fullName>
    </submittedName>
</protein>
<dbReference type="InterPro" id="IPR036318">
    <property type="entry name" value="FAD-bd_PCMH-like_sf"/>
</dbReference>
<evidence type="ECO:0000256" key="3">
    <source>
        <dbReference type="ARBA" id="ARBA00022630"/>
    </source>
</evidence>
<dbReference type="InterPro" id="IPR016166">
    <property type="entry name" value="FAD-bd_PCMH"/>
</dbReference>
<comment type="caution">
    <text evidence="7">The sequence shown here is derived from an EMBL/GenBank/DDBJ whole genome shotgun (WGS) entry which is preliminary data.</text>
</comment>
<keyword evidence="5" id="KW-0560">Oxidoreductase</keyword>
<name>A0ABT1PB56_9ACTN</name>
<comment type="cofactor">
    <cofactor evidence="1">
        <name>FAD</name>
        <dbReference type="ChEBI" id="CHEBI:57692"/>
    </cofactor>
</comment>
<evidence type="ECO:0000259" key="6">
    <source>
        <dbReference type="PROSITE" id="PS51387"/>
    </source>
</evidence>
<reference evidence="7 8" key="1">
    <citation type="submission" date="2022-06" db="EMBL/GenBank/DDBJ databases">
        <title>Draft genome sequence of type strain Streptomyces rubrisoli DSM 42083.</title>
        <authorList>
            <person name="Duangmal K."/>
            <person name="Klaysubun C."/>
        </authorList>
    </citation>
    <scope>NUCLEOTIDE SEQUENCE [LARGE SCALE GENOMIC DNA]</scope>
    <source>
        <strain evidence="7 8">DSM 42083</strain>
    </source>
</reference>
<feature type="domain" description="FAD-binding PCMH-type" evidence="6">
    <location>
        <begin position="38"/>
        <end position="209"/>
    </location>
</feature>
<dbReference type="PANTHER" id="PTHR42973:SF39">
    <property type="entry name" value="FAD-BINDING PCMH-TYPE DOMAIN-CONTAINING PROTEIN"/>
    <property type="match status" value="1"/>
</dbReference>